<organism evidence="1 2">
    <name type="scientific">Bauhinia variegata</name>
    <name type="common">Purple orchid tree</name>
    <name type="synonym">Phanera variegata</name>
    <dbReference type="NCBI Taxonomy" id="167791"/>
    <lineage>
        <taxon>Eukaryota</taxon>
        <taxon>Viridiplantae</taxon>
        <taxon>Streptophyta</taxon>
        <taxon>Embryophyta</taxon>
        <taxon>Tracheophyta</taxon>
        <taxon>Spermatophyta</taxon>
        <taxon>Magnoliopsida</taxon>
        <taxon>eudicotyledons</taxon>
        <taxon>Gunneridae</taxon>
        <taxon>Pentapetalae</taxon>
        <taxon>rosids</taxon>
        <taxon>fabids</taxon>
        <taxon>Fabales</taxon>
        <taxon>Fabaceae</taxon>
        <taxon>Cercidoideae</taxon>
        <taxon>Cercideae</taxon>
        <taxon>Bauhiniinae</taxon>
        <taxon>Bauhinia</taxon>
    </lineage>
</organism>
<evidence type="ECO:0000313" key="1">
    <source>
        <dbReference type="EMBL" id="KAI4295554.1"/>
    </source>
</evidence>
<dbReference type="Proteomes" id="UP000828941">
    <property type="component" value="Chromosome 14"/>
</dbReference>
<proteinExistence type="predicted"/>
<accession>A0ACB9KEE7</accession>
<sequence length="268" mass="30453">MTTEEPNKSATPSNILVPQDKTLSKPLPQGLQQYWLTSTQVYHSVSNPTPSFSSYAAGPYFYPHMLANQAYNLSLQHDSLHDLRKLTNHPVVARDFSPIEKQQSDTMFANGKVAQKQIDSIQNHKAVQVAHKQIDIFQNHKAVHGSKDAALQDLDSGTALNASGNILLNEEEENETERQEDEIRKKRMRESNRLSVRRTRVRKKQECDDLHEHVDGLKHECSSLRKEIMSISEICHQFSEENNSLQEDLIHLFGKESIADLLDSKNSA</sequence>
<dbReference type="EMBL" id="CM039439">
    <property type="protein sequence ID" value="KAI4295554.1"/>
    <property type="molecule type" value="Genomic_DNA"/>
</dbReference>
<reference evidence="1 2" key="1">
    <citation type="journal article" date="2022" name="DNA Res.">
        <title>Chromosomal-level genome assembly of the orchid tree Bauhinia variegata (Leguminosae; Cercidoideae) supports the allotetraploid origin hypothesis of Bauhinia.</title>
        <authorList>
            <person name="Zhong Y."/>
            <person name="Chen Y."/>
            <person name="Zheng D."/>
            <person name="Pang J."/>
            <person name="Liu Y."/>
            <person name="Luo S."/>
            <person name="Meng S."/>
            <person name="Qian L."/>
            <person name="Wei D."/>
            <person name="Dai S."/>
            <person name="Zhou R."/>
        </authorList>
    </citation>
    <scope>NUCLEOTIDE SEQUENCE [LARGE SCALE GENOMIC DNA]</scope>
    <source>
        <strain evidence="1">BV-YZ2020</strain>
    </source>
</reference>
<evidence type="ECO:0000313" key="2">
    <source>
        <dbReference type="Proteomes" id="UP000828941"/>
    </source>
</evidence>
<comment type="caution">
    <text evidence="1">The sequence shown here is derived from an EMBL/GenBank/DDBJ whole genome shotgun (WGS) entry which is preliminary data.</text>
</comment>
<gene>
    <name evidence="1" type="ORF">L6164_035589</name>
</gene>
<keyword evidence="2" id="KW-1185">Reference proteome</keyword>
<protein>
    <submittedName>
        <fullName evidence="1">Uncharacterized protein</fullName>
    </submittedName>
</protein>
<name>A0ACB9KEE7_BAUVA</name>